<gene>
    <name evidence="1" type="ORF">D2V17_10370</name>
</gene>
<proteinExistence type="predicted"/>
<dbReference type="EMBL" id="QXFM01000095">
    <property type="protein sequence ID" value="RIV85490.1"/>
    <property type="molecule type" value="Genomic_DNA"/>
</dbReference>
<accession>A0A3A1P7H5</accession>
<comment type="caution">
    <text evidence="1">The sequence shown here is derived from an EMBL/GenBank/DDBJ whole genome shotgun (WGS) entry which is preliminary data.</text>
</comment>
<name>A0A3A1P7H5_9SPHN</name>
<organism evidence="1 2">
    <name type="scientific">Aurantiacibacter xanthus</name>
    <dbReference type="NCBI Taxonomy" id="1784712"/>
    <lineage>
        <taxon>Bacteria</taxon>
        <taxon>Pseudomonadati</taxon>
        <taxon>Pseudomonadota</taxon>
        <taxon>Alphaproteobacteria</taxon>
        <taxon>Sphingomonadales</taxon>
        <taxon>Erythrobacteraceae</taxon>
        <taxon>Aurantiacibacter</taxon>
    </lineage>
</organism>
<reference evidence="1 2" key="1">
    <citation type="submission" date="2018-08" db="EMBL/GenBank/DDBJ databases">
        <title>Erythrobacter zhengii sp.nov., a bacterium isolated from deep-sea sediment.</title>
        <authorList>
            <person name="Fang C."/>
            <person name="Wu Y.-H."/>
            <person name="Sun C."/>
            <person name="Wang H."/>
            <person name="Cheng H."/>
            <person name="Meng F.-X."/>
            <person name="Wang C.-S."/>
            <person name="Xu X.-W."/>
        </authorList>
    </citation>
    <scope>NUCLEOTIDE SEQUENCE [LARGE SCALE GENOMIC DNA]</scope>
    <source>
        <strain evidence="1 2">CCTCC AB 2015396</strain>
    </source>
</reference>
<evidence type="ECO:0000313" key="2">
    <source>
        <dbReference type="Proteomes" id="UP000265366"/>
    </source>
</evidence>
<sequence>MVRSTLTFRISLSGADIPGTQMLVAVPDDRGRAAISAHFETLKQRRPPRWRASLLQSSPNCHETRLAAAFGPIISGAISAA</sequence>
<dbReference type="AlphaFoldDB" id="A0A3A1P7H5"/>
<keyword evidence="2" id="KW-1185">Reference proteome</keyword>
<protein>
    <submittedName>
        <fullName evidence="1">Uncharacterized protein</fullName>
    </submittedName>
</protein>
<dbReference type="Proteomes" id="UP000265366">
    <property type="component" value="Unassembled WGS sequence"/>
</dbReference>
<evidence type="ECO:0000313" key="1">
    <source>
        <dbReference type="EMBL" id="RIV85490.1"/>
    </source>
</evidence>